<accession>A0A7G9R2B5</accession>
<feature type="binding site" evidence="5">
    <location>
        <position position="200"/>
    </location>
    <ligand>
        <name>Ca(2+)</name>
        <dbReference type="ChEBI" id="CHEBI:29108"/>
    </ligand>
</feature>
<dbReference type="Gene3D" id="2.30.120.10">
    <property type="match status" value="1"/>
</dbReference>
<dbReference type="Gene3D" id="3.60.20.10">
    <property type="entry name" value="Glutamine Phosphoribosylpyrophosphate, subunit 1, domain 1"/>
    <property type="match status" value="1"/>
</dbReference>
<dbReference type="Gene3D" id="1.10.439.10">
    <property type="entry name" value="Penicillin Amidohydrolase, domain 1"/>
    <property type="match status" value="1"/>
</dbReference>
<dbReference type="KEGG" id="pei:H9L10_01145"/>
<sequence>MSRLVLARRVVVGVLAVVLVAAVVAGVVVVTAVRDSLPRHTGEATLPGLSASVTVKRDDSGVPHIYGDSVTDIARAQGYVHAQERFFQMDLRRHITAGRLSELVGSAGLETDKVIRTMGWRRVAEAELPQLEPETRQVLQAYADGVNRYLRGRSPGEVSAEYTVLGLQLPLGEIEEWTPLDSLTWLKAMAWDLRGDETDELARARLTGRLTRAQIEAIYPSYDEDAHPPILSADEWQPGDDYPGASTSSTSSASSAVPEALTAGSGADDAAAGTGAVTSAGARAAYAAVEDALEAVPQLVGRGEGVGSNSWVVSGEHTASGKPLLANDPHLGVEQPGVWIQNSLHCRTVDADCPLDVSGFSFAGVPGVIIGHNADIAWGFTNLGPDVSDYYLERVVGDTYLRDGSWKPVQSRTETIKVAGKADQRITVRSTTHGPIMSDVLQSVREGGARAPTSGDGGTAQDYAVSLAWTGLQPGRTADAILQIDTASTFEEFRQAASSFAVPAQNLVYADREGHIGYQAPGQVPVRRSAFAKSPPGYWPAPGWDSSYDWTGYVPFEDLPWTLDPKDGVIVAANQEVTDSLTPFLTSEWDAGWRSTRIGQRLDGLEDATAADMARIQTDDRDLFARTLVPALLAVPLEAPEGESDQQDLLDFTEEARNLLRGWDGSTPASDSDASAAAAYYNTVWSNLCDLLFDDELPVDMKADGGERWRAAVQRLLTDPENDWWDNKLTPNVTEGRDEILRQALVQARLELTKEIGKDPQQWDWGKLHRLTLRHQVLGGDSTPGIVRWLFDAGTYEMPGGSAIVNANGWDASQGYDVSWAPSMRMVVDLDDLDGSTWVDQSGVSGHVTDDHYADQVDDWVAGRQRAWPFTARAVDATDPDVMTLRPDAEPAS</sequence>
<dbReference type="GO" id="GO:0017000">
    <property type="term" value="P:antibiotic biosynthetic process"/>
    <property type="evidence" value="ECO:0007669"/>
    <property type="project" value="InterPro"/>
</dbReference>
<dbReference type="InterPro" id="IPR002692">
    <property type="entry name" value="S45"/>
</dbReference>
<organism evidence="7 8">
    <name type="scientific">Phycicoccus endophyticus</name>
    <dbReference type="NCBI Taxonomy" id="1690220"/>
    <lineage>
        <taxon>Bacteria</taxon>
        <taxon>Bacillati</taxon>
        <taxon>Actinomycetota</taxon>
        <taxon>Actinomycetes</taxon>
        <taxon>Micrococcales</taxon>
        <taxon>Intrasporangiaceae</taxon>
        <taxon>Phycicoccus</taxon>
    </lineage>
</organism>
<dbReference type="SUPFAM" id="SSF56235">
    <property type="entry name" value="N-terminal nucleophile aminohydrolases (Ntn hydrolases)"/>
    <property type="match status" value="1"/>
</dbReference>
<dbReference type="CDD" id="cd03747">
    <property type="entry name" value="Ntn_PGA_like"/>
    <property type="match status" value="1"/>
</dbReference>
<feature type="binding site" evidence="5">
    <location>
        <position position="389"/>
    </location>
    <ligand>
        <name>Ca(2+)</name>
        <dbReference type="ChEBI" id="CHEBI:29108"/>
    </ligand>
</feature>
<dbReference type="InterPro" id="IPR023343">
    <property type="entry name" value="Penicillin_amidase_dom1"/>
</dbReference>
<dbReference type="RefSeq" id="WP_166101530.1">
    <property type="nucleotide sequence ID" value="NZ_BMMY01000004.1"/>
</dbReference>
<comment type="cofactor">
    <cofactor evidence="5">
        <name>Ca(2+)</name>
        <dbReference type="ChEBI" id="CHEBI:29108"/>
    </cofactor>
    <text evidence="5">Binds 1 Ca(2+) ion per dimer.</text>
</comment>
<dbReference type="GO" id="GO:0016811">
    <property type="term" value="F:hydrolase activity, acting on carbon-nitrogen (but not peptide) bonds, in linear amides"/>
    <property type="evidence" value="ECO:0007669"/>
    <property type="project" value="InterPro"/>
</dbReference>
<dbReference type="InterPro" id="IPR043146">
    <property type="entry name" value="Penicillin_amidase_N_B-knob"/>
</dbReference>
<keyword evidence="3" id="KW-0865">Zymogen</keyword>
<dbReference type="Proteomes" id="UP000515976">
    <property type="component" value="Chromosome"/>
</dbReference>
<feature type="compositionally biased region" description="Low complexity" evidence="6">
    <location>
        <begin position="245"/>
        <end position="273"/>
    </location>
</feature>
<dbReference type="EMBL" id="CP060712">
    <property type="protein sequence ID" value="QNN49740.1"/>
    <property type="molecule type" value="Genomic_DNA"/>
</dbReference>
<dbReference type="PIRSF" id="PIRSF001227">
    <property type="entry name" value="Pen_acylase"/>
    <property type="match status" value="1"/>
</dbReference>
<evidence type="ECO:0000256" key="1">
    <source>
        <dbReference type="ARBA" id="ARBA00006586"/>
    </source>
</evidence>
<dbReference type="InterPro" id="IPR043147">
    <property type="entry name" value="Penicillin_amidase_A-knob"/>
</dbReference>
<dbReference type="PANTHER" id="PTHR34218">
    <property type="entry name" value="PEPTIDASE S45 PENICILLIN AMIDASE"/>
    <property type="match status" value="1"/>
</dbReference>
<keyword evidence="5" id="KW-0479">Metal-binding</keyword>
<proteinExistence type="inferred from homology"/>
<evidence type="ECO:0000256" key="3">
    <source>
        <dbReference type="ARBA" id="ARBA00023145"/>
    </source>
</evidence>
<dbReference type="InterPro" id="IPR029055">
    <property type="entry name" value="Ntn_hydrolases_N"/>
</dbReference>
<dbReference type="Gene3D" id="1.10.1400.10">
    <property type="match status" value="1"/>
</dbReference>
<evidence type="ECO:0000313" key="7">
    <source>
        <dbReference type="EMBL" id="QNN49740.1"/>
    </source>
</evidence>
<dbReference type="AlphaFoldDB" id="A0A7G9R2B5"/>
<feature type="region of interest" description="Disordered" evidence="6">
    <location>
        <begin position="224"/>
        <end position="273"/>
    </location>
</feature>
<feature type="active site" description="Nucleophile" evidence="4">
    <location>
        <position position="308"/>
    </location>
</feature>
<evidence type="ECO:0000256" key="4">
    <source>
        <dbReference type="PIRSR" id="PIRSR001227-1"/>
    </source>
</evidence>
<evidence type="ECO:0000256" key="2">
    <source>
        <dbReference type="ARBA" id="ARBA00022801"/>
    </source>
</evidence>
<keyword evidence="5" id="KW-0106">Calcium</keyword>
<dbReference type="GO" id="GO:0046872">
    <property type="term" value="F:metal ion binding"/>
    <property type="evidence" value="ECO:0007669"/>
    <property type="project" value="UniProtKB-KW"/>
</dbReference>
<protein>
    <submittedName>
        <fullName evidence="7">Penicillin acylase family protein</fullName>
    </submittedName>
</protein>
<evidence type="ECO:0000256" key="6">
    <source>
        <dbReference type="SAM" id="MobiDB-lite"/>
    </source>
</evidence>
<feature type="binding site" evidence="5">
    <location>
        <position position="386"/>
    </location>
    <ligand>
        <name>Ca(2+)</name>
        <dbReference type="ChEBI" id="CHEBI:29108"/>
    </ligand>
</feature>
<dbReference type="PANTHER" id="PTHR34218:SF4">
    <property type="entry name" value="ACYL-HOMOSERINE LACTONE ACYLASE QUIP"/>
    <property type="match status" value="1"/>
</dbReference>
<name>A0A7G9R2B5_9MICO</name>
<evidence type="ECO:0000256" key="5">
    <source>
        <dbReference type="PIRSR" id="PIRSR001227-2"/>
    </source>
</evidence>
<reference evidence="7 8" key="1">
    <citation type="submission" date="2020-08" db="EMBL/GenBank/DDBJ databases">
        <title>Genome sequence of Phycicoccus endophyticus JCM 31784T.</title>
        <authorList>
            <person name="Hyun D.-W."/>
            <person name="Bae J.-W."/>
        </authorList>
    </citation>
    <scope>NUCLEOTIDE SEQUENCE [LARGE SCALE GENOMIC DNA]</scope>
    <source>
        <strain evidence="7 8">JCM 31784</strain>
    </source>
</reference>
<dbReference type="Pfam" id="PF01804">
    <property type="entry name" value="Penicil_amidase"/>
    <property type="match status" value="1"/>
</dbReference>
<dbReference type="InterPro" id="IPR014395">
    <property type="entry name" value="Pen/GL7ACA/AHL_acylase"/>
</dbReference>
<gene>
    <name evidence="7" type="ORF">H9L10_01145</name>
</gene>
<comment type="similarity">
    <text evidence="1">Belongs to the peptidase S45 family.</text>
</comment>
<keyword evidence="8" id="KW-1185">Reference proteome</keyword>
<evidence type="ECO:0000313" key="8">
    <source>
        <dbReference type="Proteomes" id="UP000515976"/>
    </source>
</evidence>
<keyword evidence="2" id="KW-0378">Hydrolase</keyword>